<dbReference type="CDD" id="cd00090">
    <property type="entry name" value="HTH_ARSR"/>
    <property type="match status" value="1"/>
</dbReference>
<proteinExistence type="predicted"/>
<dbReference type="InterPro" id="IPR012318">
    <property type="entry name" value="HTH_CRP"/>
</dbReference>
<dbReference type="Pfam" id="PF12840">
    <property type="entry name" value="HTH_20"/>
    <property type="match status" value="1"/>
</dbReference>
<dbReference type="InterPro" id="IPR051011">
    <property type="entry name" value="Metal_resp_trans_reg"/>
</dbReference>
<evidence type="ECO:0000259" key="4">
    <source>
        <dbReference type="PROSITE" id="PS50987"/>
    </source>
</evidence>
<dbReference type="InterPro" id="IPR036388">
    <property type="entry name" value="WH-like_DNA-bd_sf"/>
</dbReference>
<evidence type="ECO:0000313" key="5">
    <source>
        <dbReference type="EMBL" id="AKU17981.1"/>
    </source>
</evidence>
<name>A0A0K1JMP2_9MICO</name>
<protein>
    <recommendedName>
        <fullName evidence="4">HTH arsR-type domain-containing protein</fullName>
    </recommendedName>
</protein>
<keyword evidence="2" id="KW-0238">DNA-binding</keyword>
<evidence type="ECO:0000256" key="2">
    <source>
        <dbReference type="ARBA" id="ARBA00023125"/>
    </source>
</evidence>
<dbReference type="InterPro" id="IPR001845">
    <property type="entry name" value="HTH_ArsR_DNA-bd_dom"/>
</dbReference>
<dbReference type="SMART" id="SM00418">
    <property type="entry name" value="HTH_ARSR"/>
    <property type="match status" value="1"/>
</dbReference>
<dbReference type="Pfam" id="PF19361">
    <property type="entry name" value="DUF5937"/>
    <property type="match status" value="1"/>
</dbReference>
<dbReference type="KEGG" id="lmoi:VV02_22465"/>
<feature type="domain" description="HTH arsR-type" evidence="4">
    <location>
        <begin position="233"/>
        <end position="318"/>
    </location>
</feature>
<dbReference type="PROSITE" id="PS50987">
    <property type="entry name" value="HTH_ARSR_2"/>
    <property type="match status" value="1"/>
</dbReference>
<keyword evidence="1" id="KW-0805">Transcription regulation</keyword>
<dbReference type="SUPFAM" id="SSF46785">
    <property type="entry name" value="Winged helix' DNA-binding domain"/>
    <property type="match status" value="1"/>
</dbReference>
<dbReference type="STRING" id="571913.VV02_22465"/>
<dbReference type="InterPro" id="IPR036390">
    <property type="entry name" value="WH_DNA-bd_sf"/>
</dbReference>
<evidence type="ECO:0000256" key="1">
    <source>
        <dbReference type="ARBA" id="ARBA00023015"/>
    </source>
</evidence>
<gene>
    <name evidence="5" type="ORF">VV02_22465</name>
</gene>
<dbReference type="PANTHER" id="PTHR43132:SF6">
    <property type="entry name" value="HTH-TYPE TRANSCRIPTIONAL REPRESSOR CZRA"/>
    <property type="match status" value="1"/>
</dbReference>
<accession>A0A0K1JMP2</accession>
<dbReference type="AlphaFoldDB" id="A0A0K1JMP2"/>
<dbReference type="GO" id="GO:0003700">
    <property type="term" value="F:DNA-binding transcription factor activity"/>
    <property type="evidence" value="ECO:0007669"/>
    <property type="project" value="InterPro"/>
</dbReference>
<dbReference type="EMBL" id="CP011112">
    <property type="protein sequence ID" value="AKU17981.1"/>
    <property type="molecule type" value="Genomic_DNA"/>
</dbReference>
<dbReference type="InterPro" id="IPR011991">
    <property type="entry name" value="ArsR-like_HTH"/>
</dbReference>
<dbReference type="Proteomes" id="UP000066480">
    <property type="component" value="Chromosome"/>
</dbReference>
<evidence type="ECO:0000256" key="3">
    <source>
        <dbReference type="ARBA" id="ARBA00023163"/>
    </source>
</evidence>
<dbReference type="SMART" id="SM00419">
    <property type="entry name" value="HTH_CRP"/>
    <property type="match status" value="1"/>
</dbReference>
<dbReference type="InterPro" id="IPR045981">
    <property type="entry name" value="DUF5937"/>
</dbReference>
<dbReference type="Gene3D" id="1.10.10.10">
    <property type="entry name" value="Winged helix-like DNA-binding domain superfamily/Winged helix DNA-binding domain"/>
    <property type="match status" value="1"/>
</dbReference>
<dbReference type="PANTHER" id="PTHR43132">
    <property type="entry name" value="ARSENICAL RESISTANCE OPERON REPRESSOR ARSR-RELATED"/>
    <property type="match status" value="1"/>
</dbReference>
<keyword evidence="6" id="KW-1185">Reference proteome</keyword>
<sequence length="318" mass="35476">MNVIEIELDGVDLGRARFAADPLWEAIASLSVMQRPRAEAVHGRLREHFGLIDRSSMWLLNELCGDPRWFPDFLGPEPISGRRDPEARVAQVADADLEIVRGDLDVVRRYLPQSPLLDLSPQELRRAAAAAMHVYWTAVMAPLWGRLEALADADIAYRSSQLATEGLAATVGGLHERIKLEHNTIRVQAPTERRVRSRGGLWLVPSVFQWPTVAVQYSSEMPVLCYPARGSGLLWEHPRRPTARLDRLLGRTRAEVLRRTDLPMSTTALADAVGLSKPTVNGHLRVLADGGLVRARRQGKQVLYERTNLGDDVLRSSI</sequence>
<dbReference type="GO" id="GO:0003677">
    <property type="term" value="F:DNA binding"/>
    <property type="evidence" value="ECO:0007669"/>
    <property type="project" value="UniProtKB-KW"/>
</dbReference>
<organism evidence="5 6">
    <name type="scientific">Luteipulveratus mongoliensis</name>
    <dbReference type="NCBI Taxonomy" id="571913"/>
    <lineage>
        <taxon>Bacteria</taxon>
        <taxon>Bacillati</taxon>
        <taxon>Actinomycetota</taxon>
        <taxon>Actinomycetes</taxon>
        <taxon>Micrococcales</taxon>
        <taxon>Dermacoccaceae</taxon>
        <taxon>Luteipulveratus</taxon>
    </lineage>
</organism>
<evidence type="ECO:0000313" key="6">
    <source>
        <dbReference type="Proteomes" id="UP000066480"/>
    </source>
</evidence>
<reference evidence="5 6" key="1">
    <citation type="submission" date="2015-03" db="EMBL/GenBank/DDBJ databases">
        <title>Luteipulveratus halotolerans sp. nov., a novel actinobacterium (Dermacoccaceae) from Sarawak, Malaysia.</title>
        <authorList>
            <person name="Juboi H."/>
            <person name="Basik A."/>
            <person name="Shamsul S.S."/>
            <person name="Arnold P."/>
            <person name="Schmitt E.K."/>
            <person name="Sanglier J.-J."/>
            <person name="Yeo T."/>
        </authorList>
    </citation>
    <scope>NUCLEOTIDE SEQUENCE [LARGE SCALE GENOMIC DNA]</scope>
    <source>
        <strain evidence="5 6">MN07-A0370</strain>
    </source>
</reference>
<keyword evidence="3" id="KW-0804">Transcription</keyword>